<gene>
    <name evidence="1" type="ORF">DJ010_17770</name>
</gene>
<accession>A0A316TAI0</accession>
<dbReference type="InterPro" id="IPR043733">
    <property type="entry name" value="DUF5677"/>
</dbReference>
<comment type="caution">
    <text evidence="1">The sequence shown here is derived from an EMBL/GenBank/DDBJ whole genome shotgun (WGS) entry which is preliminary data.</text>
</comment>
<dbReference type="OrthoDB" id="7531258at2"/>
<dbReference type="Proteomes" id="UP000245507">
    <property type="component" value="Unassembled WGS sequence"/>
</dbReference>
<organism evidence="1 2">
    <name type="scientific">Nocardioides silvaticus</name>
    <dbReference type="NCBI Taxonomy" id="2201891"/>
    <lineage>
        <taxon>Bacteria</taxon>
        <taxon>Bacillati</taxon>
        <taxon>Actinomycetota</taxon>
        <taxon>Actinomycetes</taxon>
        <taxon>Propionibacteriales</taxon>
        <taxon>Nocardioidaceae</taxon>
        <taxon>Nocardioides</taxon>
    </lineage>
</organism>
<keyword evidence="2" id="KW-1185">Reference proteome</keyword>
<evidence type="ECO:0000313" key="2">
    <source>
        <dbReference type="Proteomes" id="UP000245507"/>
    </source>
</evidence>
<dbReference type="AlphaFoldDB" id="A0A316TAI0"/>
<dbReference type="RefSeq" id="WP_109696252.1">
    <property type="nucleotide sequence ID" value="NZ_QGDD01000009.1"/>
</dbReference>
<proteinExistence type="predicted"/>
<sequence>MTETEGQGRSGAGRADPNDWYNEQFLRAIEKLVDKGLDQTEATIEALDVMHRAAERAADRHISGIVDAGREYVSDAASYRAGFEERLRAHWGEALDLYEVFVAAIEHAGGRFITRNSASNRDEGDDDRERVLAQVLAQLNGQSIRIAREVHVLLRSGFPLGALALSRSLHEISVRAMVLSEFGKEDEHADLAERFVLHDHVANYQDALIYQRDAGKLGYEPFTDEEVEAMKARHDELIDKYGKAYKSQFGWASGLPDLAGEPTFERMETAASLGHHRGLYKWSSHVVHGDSKAMRLARIERGGRVVVLTNATNDKLADPGQHALLSLYRTYVAMATSVLPMSFYDDQMCQSLQRLLDRICHLLVDAEKAVGAAEQSMQAELAKRGLRFDPVLGEVPLLQDSDTD</sequence>
<evidence type="ECO:0000313" key="1">
    <source>
        <dbReference type="EMBL" id="PWN01410.1"/>
    </source>
</evidence>
<dbReference type="EMBL" id="QGDD01000009">
    <property type="protein sequence ID" value="PWN01410.1"/>
    <property type="molecule type" value="Genomic_DNA"/>
</dbReference>
<dbReference type="Pfam" id="PF18928">
    <property type="entry name" value="DUF5677"/>
    <property type="match status" value="1"/>
</dbReference>
<name>A0A316TAI0_9ACTN</name>
<reference evidence="1 2" key="1">
    <citation type="submission" date="2018-05" db="EMBL/GenBank/DDBJ databases">
        <title>Nocardioides silvaticus genome.</title>
        <authorList>
            <person name="Li C."/>
            <person name="Wang G."/>
        </authorList>
    </citation>
    <scope>NUCLEOTIDE SEQUENCE [LARGE SCALE GENOMIC DNA]</scope>
    <source>
        <strain evidence="1 2">CCTCC AB 2018079</strain>
    </source>
</reference>
<protein>
    <submittedName>
        <fullName evidence="1">Uncharacterized protein</fullName>
    </submittedName>
</protein>